<organism evidence="1 2">
    <name type="scientific">Streptococcus intermedius</name>
    <dbReference type="NCBI Taxonomy" id="1338"/>
    <lineage>
        <taxon>Bacteria</taxon>
        <taxon>Bacillati</taxon>
        <taxon>Bacillota</taxon>
        <taxon>Bacilli</taxon>
        <taxon>Lactobacillales</taxon>
        <taxon>Streptococcaceae</taxon>
        <taxon>Streptococcus</taxon>
        <taxon>Streptococcus anginosus group</taxon>
    </lineage>
</organism>
<dbReference type="EMBL" id="AP014880">
    <property type="protein sequence ID" value="BAW17395.1"/>
    <property type="molecule type" value="Genomic_DNA"/>
</dbReference>
<dbReference type="Proteomes" id="UP000217792">
    <property type="component" value="Chromosome"/>
</dbReference>
<name>A0AAD1C9G4_STRIT</name>
<dbReference type="RefSeq" id="WP_096363034.1">
    <property type="nucleotide sequence ID" value="NZ_AP014880.1"/>
</dbReference>
<sequence length="141" mass="16709">MSEQYLPIKESLGYKNVKQALWKVFLADLDTIPIQEGEFENFSFPFSYNNYEMTMLLSSTEKKAQFNFGEGGMFDILFPNPKYPEHSFLEETFFYNFIQNKEVKGSVENIFGRKERDIEHAMRILKDFLDSDEAKVLWKNE</sequence>
<dbReference type="AlphaFoldDB" id="A0AAD1C9G4"/>
<protein>
    <submittedName>
        <fullName evidence="1">Uncharacterized protein</fullName>
    </submittedName>
</protein>
<evidence type="ECO:0000313" key="2">
    <source>
        <dbReference type="Proteomes" id="UP000217792"/>
    </source>
</evidence>
<accession>A0AAD1C9G4</accession>
<gene>
    <name evidence="1" type="ORF">SITYG_14160</name>
</gene>
<evidence type="ECO:0000313" key="1">
    <source>
        <dbReference type="EMBL" id="BAW17395.1"/>
    </source>
</evidence>
<reference evidence="1 2" key="1">
    <citation type="journal article" date="2017" name="Infect. Immun.">
        <title>Characterization of the Pathogenicity of Streptococcus intermedius TYG1620 Isolated from a Human Brain Abscess Based on the Complete Genome Sequence with Transcriptome Analysis and Transposon Mutagenesis in a Murine Subcutaneous Abscess Model.</title>
        <authorList>
            <person name="Hasegawa N."/>
            <person name="Sekizuka T."/>
            <person name="Sugi Y."/>
            <person name="Kawakami N."/>
            <person name="Ogasawara Y."/>
            <person name="Kato K."/>
            <person name="Yamashita A."/>
            <person name="Takeuchi F."/>
            <person name="Kuroda M."/>
        </authorList>
    </citation>
    <scope>NUCLEOTIDE SEQUENCE [LARGE SCALE GENOMIC DNA]</scope>
    <source>
        <strain evidence="1 2">TYG1620</strain>
    </source>
</reference>
<proteinExistence type="predicted"/>